<keyword evidence="5" id="KW-1185">Reference proteome</keyword>
<evidence type="ECO:0000313" key="5">
    <source>
        <dbReference type="Proteomes" id="UP000190285"/>
    </source>
</evidence>
<evidence type="ECO:0000256" key="1">
    <source>
        <dbReference type="ARBA" id="ARBA00022829"/>
    </source>
</evidence>
<dbReference type="EMBL" id="FUZT01000006">
    <property type="protein sequence ID" value="SKC72731.1"/>
    <property type="molecule type" value="Genomic_DNA"/>
</dbReference>
<comment type="subcellular location">
    <subcellularLocation>
        <location evidence="3">Cytoplasm</location>
    </subcellularLocation>
    <text evidence="3">Associated with two foci at the outer edges of the nucleoid region in young cells, and at four foci within both cell halves in older cells.</text>
</comment>
<dbReference type="Gene3D" id="1.10.10.580">
    <property type="entry name" value="Structural maintenance of chromosome 1. Chain E"/>
    <property type="match status" value="1"/>
</dbReference>
<name>A0A1T5L9S5_9FIRM</name>
<dbReference type="GO" id="GO:0007059">
    <property type="term" value="P:chromosome segregation"/>
    <property type="evidence" value="ECO:0007669"/>
    <property type="project" value="UniProtKB-UniRule"/>
</dbReference>
<dbReference type="GO" id="GO:0005737">
    <property type="term" value="C:cytoplasm"/>
    <property type="evidence" value="ECO:0007669"/>
    <property type="project" value="UniProtKB-SubCell"/>
</dbReference>
<proteinExistence type="inferred from homology"/>
<evidence type="ECO:0000256" key="3">
    <source>
        <dbReference type="HAMAP-Rule" id="MF_01805"/>
    </source>
</evidence>
<dbReference type="InterPro" id="IPR023093">
    <property type="entry name" value="ScpA-like_C"/>
</dbReference>
<dbReference type="Pfam" id="PF02616">
    <property type="entry name" value="SMC_ScpA"/>
    <property type="match status" value="1"/>
</dbReference>
<dbReference type="PANTHER" id="PTHR33969:SF2">
    <property type="entry name" value="SEGREGATION AND CONDENSATION PROTEIN A"/>
    <property type="match status" value="1"/>
</dbReference>
<comment type="function">
    <text evidence="3">Participates in chromosomal partition during cell division. May act via the formation of a condensin-like complex containing Smc and ScpB that pull DNA away from mid-cell into both cell halves.</text>
</comment>
<dbReference type="GO" id="GO:0051301">
    <property type="term" value="P:cell division"/>
    <property type="evidence" value="ECO:0007669"/>
    <property type="project" value="UniProtKB-KW"/>
</dbReference>
<dbReference type="HAMAP" id="MF_01805">
    <property type="entry name" value="ScpA"/>
    <property type="match status" value="1"/>
</dbReference>
<dbReference type="OrthoDB" id="9811016at2"/>
<gene>
    <name evidence="3" type="primary">scpA</name>
    <name evidence="4" type="ORF">SAMN02194393_02637</name>
</gene>
<dbReference type="AlphaFoldDB" id="A0A1T5L9S5"/>
<protein>
    <recommendedName>
        <fullName evidence="2 3">Segregation and condensation protein A</fullName>
    </recommendedName>
</protein>
<dbReference type="Gene3D" id="6.10.250.2410">
    <property type="match status" value="1"/>
</dbReference>
<organism evidence="4 5">
    <name type="scientific">Maledivibacter halophilus</name>
    <dbReference type="NCBI Taxonomy" id="36842"/>
    <lineage>
        <taxon>Bacteria</taxon>
        <taxon>Bacillati</taxon>
        <taxon>Bacillota</taxon>
        <taxon>Clostridia</taxon>
        <taxon>Peptostreptococcales</taxon>
        <taxon>Caminicellaceae</taxon>
        <taxon>Maledivibacter</taxon>
    </lineage>
</organism>
<reference evidence="4 5" key="1">
    <citation type="submission" date="2017-02" db="EMBL/GenBank/DDBJ databases">
        <authorList>
            <person name="Peterson S.W."/>
        </authorList>
    </citation>
    <scope>NUCLEOTIDE SEQUENCE [LARGE SCALE GENOMIC DNA]</scope>
    <source>
        <strain evidence="4 5">M1</strain>
    </source>
</reference>
<dbReference type="InterPro" id="IPR003768">
    <property type="entry name" value="ScpA"/>
</dbReference>
<dbReference type="STRING" id="36842.SAMN02194393_02637"/>
<keyword evidence="3" id="KW-0963">Cytoplasm</keyword>
<keyword evidence="1 3" id="KW-0159">Chromosome partition</keyword>
<dbReference type="PANTHER" id="PTHR33969">
    <property type="entry name" value="SEGREGATION AND CONDENSATION PROTEIN A"/>
    <property type="match status" value="1"/>
</dbReference>
<evidence type="ECO:0000256" key="2">
    <source>
        <dbReference type="ARBA" id="ARBA00044777"/>
    </source>
</evidence>
<sequence>MNYEVKLEAFEGPFDLLFHLIEKNEIDIYNIPISEVTEQYLNYLSQMKNLDMEVASEFLVMAATLLEIKSKMLLPNPIEEQLEFDIQGLDPRRDLVIKLIEYKKYKNIAEYFKHREDKYGKVHFKSQEQLEDFINKDMIKKTDLNLKEEVLIKSVNRVLQKINKMDINRKRFFKELKRDIYTVEDKISLLKSKLEKNENIKFDDLFNENNCRLEIVVTFLAVLELLKLKVIDIKQDNLFDEIYIFKSA</sequence>
<keyword evidence="3" id="KW-0131">Cell cycle</keyword>
<dbReference type="GO" id="GO:0006260">
    <property type="term" value="P:DNA replication"/>
    <property type="evidence" value="ECO:0007669"/>
    <property type="project" value="UniProtKB-UniRule"/>
</dbReference>
<accession>A0A1T5L9S5</accession>
<comment type="subunit">
    <text evidence="3">Component of a cohesin-like complex composed of ScpA, ScpB and the Smc homodimer, in which ScpA and ScpB bind to the head domain of Smc. The presence of the three proteins is required for the association of the complex with DNA.</text>
</comment>
<keyword evidence="3" id="KW-0132">Cell division</keyword>
<comment type="similarity">
    <text evidence="3">Belongs to the ScpA family.</text>
</comment>
<dbReference type="RefSeq" id="WP_079492173.1">
    <property type="nucleotide sequence ID" value="NZ_FUZT01000006.1"/>
</dbReference>
<dbReference type="Proteomes" id="UP000190285">
    <property type="component" value="Unassembled WGS sequence"/>
</dbReference>
<evidence type="ECO:0000313" key="4">
    <source>
        <dbReference type="EMBL" id="SKC72731.1"/>
    </source>
</evidence>